<reference evidence="4" key="1">
    <citation type="submission" date="2012-12" db="EMBL/GenBank/DDBJ databases">
        <authorList>
            <person name="Hellsten U."/>
            <person name="Grimwood J."/>
            <person name="Chapman J.A."/>
            <person name="Shapiro H."/>
            <person name="Aerts A."/>
            <person name="Otillar R.P."/>
            <person name="Terry A.Y."/>
            <person name="Boore J.L."/>
            <person name="Simakov O."/>
            <person name="Marletaz F."/>
            <person name="Cho S.-J."/>
            <person name="Edsinger-Gonzales E."/>
            <person name="Havlak P."/>
            <person name="Kuo D.-H."/>
            <person name="Larsson T."/>
            <person name="Lv J."/>
            <person name="Arendt D."/>
            <person name="Savage R."/>
            <person name="Osoegawa K."/>
            <person name="de Jong P."/>
            <person name="Lindberg D.R."/>
            <person name="Seaver E.C."/>
            <person name="Weisblat D.A."/>
            <person name="Putnam N.H."/>
            <person name="Grigoriev I.V."/>
            <person name="Rokhsar D.S."/>
        </authorList>
    </citation>
    <scope>NUCLEOTIDE SEQUENCE</scope>
</reference>
<dbReference type="GO" id="GO:0006508">
    <property type="term" value="P:proteolysis"/>
    <property type="evidence" value="ECO:0007669"/>
    <property type="project" value="InterPro"/>
</dbReference>
<dbReference type="EnsemblMetazoa" id="HelroT166854">
    <property type="protein sequence ID" value="HelroP166854"/>
    <property type="gene ID" value="HelroG166854"/>
</dbReference>
<dbReference type="Gene3D" id="3.10.10.10">
    <property type="entry name" value="HIV Type 1 Reverse Transcriptase, subunit A, domain 1"/>
    <property type="match status" value="1"/>
</dbReference>
<feature type="compositionally biased region" description="Basic and acidic residues" evidence="1">
    <location>
        <begin position="52"/>
        <end position="74"/>
    </location>
</feature>
<dbReference type="Proteomes" id="UP000015101">
    <property type="component" value="Unassembled WGS sequence"/>
</dbReference>
<accession>T1EYM8</accession>
<dbReference type="CTD" id="20201678"/>
<dbReference type="EMBL" id="AMQM01002582">
    <property type="status" value="NOT_ANNOTATED_CDS"/>
    <property type="molecule type" value="Genomic_DNA"/>
</dbReference>
<keyword evidence="4" id="KW-1185">Reference proteome</keyword>
<evidence type="ECO:0000313" key="2">
    <source>
        <dbReference type="EMBL" id="ESO11806.1"/>
    </source>
</evidence>
<feature type="compositionally biased region" description="Basic and acidic residues" evidence="1">
    <location>
        <begin position="81"/>
        <end position="100"/>
    </location>
</feature>
<reference evidence="3" key="3">
    <citation type="submission" date="2015-06" db="UniProtKB">
        <authorList>
            <consortium name="EnsemblMetazoa"/>
        </authorList>
    </citation>
    <scope>IDENTIFICATION</scope>
</reference>
<dbReference type="GO" id="GO:0004190">
    <property type="term" value="F:aspartic-type endopeptidase activity"/>
    <property type="evidence" value="ECO:0007669"/>
    <property type="project" value="InterPro"/>
</dbReference>
<dbReference type="InterPro" id="IPR001969">
    <property type="entry name" value="Aspartic_peptidase_AS"/>
</dbReference>
<dbReference type="HOGENOM" id="CLU_509304_0_0_1"/>
<dbReference type="PANTHER" id="PTHR45823">
    <property type="entry name" value="T-SNARE COILED-COIL HOMOLOGY DOMAIN-CONTAINING PROTEIN"/>
    <property type="match status" value="1"/>
</dbReference>
<dbReference type="EMBL" id="KB095812">
    <property type="protein sequence ID" value="ESO11806.1"/>
    <property type="molecule type" value="Genomic_DNA"/>
</dbReference>
<name>T1EYM8_HELRO</name>
<evidence type="ECO:0008006" key="5">
    <source>
        <dbReference type="Google" id="ProtNLM"/>
    </source>
</evidence>
<proteinExistence type="predicted"/>
<protein>
    <recommendedName>
        <fullName evidence="5">Peptidase A2 domain-containing protein</fullName>
    </recommendedName>
</protein>
<dbReference type="KEGG" id="hro:HELRODRAFT_166854"/>
<dbReference type="AlphaFoldDB" id="T1EYM8"/>
<evidence type="ECO:0000313" key="4">
    <source>
        <dbReference type="Proteomes" id="UP000015101"/>
    </source>
</evidence>
<dbReference type="PANTHER" id="PTHR45823:SF1">
    <property type="entry name" value="T-SNARE COILED-COIL HOMOLOGY DOMAIN-CONTAINING PROTEIN"/>
    <property type="match status" value="1"/>
</dbReference>
<feature type="region of interest" description="Disordered" evidence="1">
    <location>
        <begin position="1"/>
        <end position="100"/>
    </location>
</feature>
<dbReference type="Gene3D" id="2.40.70.10">
    <property type="entry name" value="Acid Proteases"/>
    <property type="match status" value="1"/>
</dbReference>
<organism evidence="3 4">
    <name type="scientific">Helobdella robusta</name>
    <name type="common">Californian leech</name>
    <dbReference type="NCBI Taxonomy" id="6412"/>
    <lineage>
        <taxon>Eukaryota</taxon>
        <taxon>Metazoa</taxon>
        <taxon>Spiralia</taxon>
        <taxon>Lophotrochozoa</taxon>
        <taxon>Annelida</taxon>
        <taxon>Clitellata</taxon>
        <taxon>Hirudinea</taxon>
        <taxon>Rhynchobdellida</taxon>
        <taxon>Glossiphoniidae</taxon>
        <taxon>Helobdella</taxon>
    </lineage>
</organism>
<reference evidence="2 4" key="2">
    <citation type="journal article" date="2013" name="Nature">
        <title>Insights into bilaterian evolution from three spiralian genomes.</title>
        <authorList>
            <person name="Simakov O."/>
            <person name="Marletaz F."/>
            <person name="Cho S.J."/>
            <person name="Edsinger-Gonzales E."/>
            <person name="Havlak P."/>
            <person name="Hellsten U."/>
            <person name="Kuo D.H."/>
            <person name="Larsson T."/>
            <person name="Lv J."/>
            <person name="Arendt D."/>
            <person name="Savage R."/>
            <person name="Osoegawa K."/>
            <person name="de Jong P."/>
            <person name="Grimwood J."/>
            <person name="Chapman J.A."/>
            <person name="Shapiro H."/>
            <person name="Aerts A."/>
            <person name="Otillar R.P."/>
            <person name="Terry A.Y."/>
            <person name="Boore J.L."/>
            <person name="Grigoriev I.V."/>
            <person name="Lindberg D.R."/>
            <person name="Seaver E.C."/>
            <person name="Weisblat D.A."/>
            <person name="Putnam N.H."/>
            <person name="Rokhsar D.S."/>
        </authorList>
    </citation>
    <scope>NUCLEOTIDE SEQUENCE</scope>
</reference>
<feature type="compositionally biased region" description="Basic and acidic residues" evidence="1">
    <location>
        <begin position="32"/>
        <end position="43"/>
    </location>
</feature>
<evidence type="ECO:0000313" key="3">
    <source>
        <dbReference type="EnsemblMetazoa" id="HelroP166854"/>
    </source>
</evidence>
<dbReference type="PROSITE" id="PS00141">
    <property type="entry name" value="ASP_PROTEASE"/>
    <property type="match status" value="1"/>
</dbReference>
<evidence type="ECO:0000256" key="1">
    <source>
        <dbReference type="SAM" id="MobiDB-lite"/>
    </source>
</evidence>
<dbReference type="SUPFAM" id="SSF56672">
    <property type="entry name" value="DNA/RNA polymerases"/>
    <property type="match status" value="1"/>
</dbReference>
<feature type="compositionally biased region" description="Basic and acidic residues" evidence="1">
    <location>
        <begin position="1"/>
        <end position="11"/>
    </location>
</feature>
<dbReference type="InterPro" id="IPR021109">
    <property type="entry name" value="Peptidase_aspartic_dom_sf"/>
</dbReference>
<dbReference type="InterPro" id="IPR043502">
    <property type="entry name" value="DNA/RNA_pol_sf"/>
</dbReference>
<gene>
    <name evidence="3" type="primary">20201678</name>
    <name evidence="2" type="ORF">HELRODRAFT_166854</name>
</gene>
<dbReference type="OrthoDB" id="6158722at2759"/>
<dbReference type="GeneID" id="20201678"/>
<sequence length="535" mass="61287">MTQRFRQDLRACGKVGPYPWQEGPVYSDPEESDRPREESEGGRRYRAAGGVYDRHGADDRHRPYRVDDRRRSQDSGDDERVDGRNGRRERGGNLHDHDDENFTIGAQREASQCLWDLTGLGYHELKSKLEDRFGTRGHESYKHELHILRRKPGESLGKLAIGTRDQALDVIGIPKGTVLYLGHGTKISNQRVEDVGAADDRTSSDVRRVLSWPSMLHTSEERRRSQTSINKLTTKQAQKFATVWKAGSLFEGVPHGKGVKEDVGRSNQSTCSNDQAIYLPINVDGKRKLGLLDSGSSVSILPTSMFGQTKITIEKNSAAVALVTKDVGANRMCRIELNEEVEIPARTDFDVPSKIVVRQPSKFELSNLYPADEEAIDDEYENTNLMEVLIKPLIKSIPEEATIELVKMLKIFSEVFSCSKQEIGMAKGIYHEIETLGARPVKQQLRRYLPTHQQVVAKQVDEMIEQDVIEPAHGPWFFNIQFNWTWAQLWFEDKEKRMHDVHVVLLNDMNIHHETHFYSMLELWYTFRWWTKTDA</sequence>
<dbReference type="RefSeq" id="XP_009010294.1">
    <property type="nucleotide sequence ID" value="XM_009012046.1"/>
</dbReference>
<dbReference type="InParanoid" id="T1EYM8"/>